<evidence type="ECO:0000256" key="2">
    <source>
        <dbReference type="ARBA" id="ARBA00022723"/>
    </source>
</evidence>
<dbReference type="PATRIC" id="fig|1280952.3.peg.2822"/>
<organism evidence="8 9">
    <name type="scientific">Hyphomonas jannaschiana VP2</name>
    <dbReference type="NCBI Taxonomy" id="1280952"/>
    <lineage>
        <taxon>Bacteria</taxon>
        <taxon>Pseudomonadati</taxon>
        <taxon>Pseudomonadota</taxon>
        <taxon>Alphaproteobacteria</taxon>
        <taxon>Hyphomonadales</taxon>
        <taxon>Hyphomonadaceae</taxon>
        <taxon>Hyphomonas</taxon>
    </lineage>
</organism>
<name>A0A059F8Z9_9PROT</name>
<evidence type="ECO:0000256" key="5">
    <source>
        <dbReference type="ARBA" id="ARBA00022839"/>
    </source>
</evidence>
<accession>A0A059F8Z9</accession>
<comment type="caution">
    <text evidence="8">The sequence shown here is derived from an EMBL/GenBank/DDBJ whole genome shotgun (WGS) entry which is preliminary data.</text>
</comment>
<dbReference type="RefSeq" id="WP_035583411.1">
    <property type="nucleotide sequence ID" value="NZ_ARYJ01000010.1"/>
</dbReference>
<dbReference type="eggNOG" id="COG0595">
    <property type="taxonomic scope" value="Bacteria"/>
</dbReference>
<evidence type="ECO:0000256" key="6">
    <source>
        <dbReference type="ARBA" id="ARBA00022884"/>
    </source>
</evidence>
<dbReference type="EMBL" id="ARYJ01000010">
    <property type="protein sequence ID" value="KCZ87018.1"/>
    <property type="molecule type" value="Genomic_DNA"/>
</dbReference>
<sequence length="562" mass="60853">MPDTAQTQDELVFLPLGGCGEIGMNLNAYGYGPPEARRWILADLGVTFGGEDTPGVDLICADPDYLIGEHIDAVFLTHAHEDHIGAVGLIYPRLGIRAPIYATPFTAELVRSKMEERGVDTDVLKTISMGGKVQAGPFEVTYVTLTHSIPEPNALAIRTPAGVVLHTGDWKIDPDPQIGSTTDVEGLTALGDEGVLAMVCDSTNVFEEGEAGSEETVRQGLVELIAQQKTGAVAVTTFASNVARVKSIIDAATRADRHVCLVGRSMHKITNAAKAVGILPPKLEFVDEAEAGHFPPEHILYLCTGSQGEPRAALSRIARGDHRHVILREGDTVIFSSRQIPGNEKGIFALQNGLAEQGIRVITPRMVPQKIHVSGHPCRDELRRMYQWVRPRISVPVHGERRHIMEHAAYAKSLQVAEAVTPRNGSLVRLAPGPAEVLDEVPNGRLFLDGNQLVPEGAQGIQERRKLSWNGIIFASVSLDERGDIVDGPVVVVKGFSEPDGRLADESLESLEEAADIAVSGLKRKNRFDDDAVERAIGRALRKAAETAYGMRPMIEVVVLRT</sequence>
<dbReference type="STRING" id="1280952.HJA_14100"/>
<evidence type="ECO:0000256" key="3">
    <source>
        <dbReference type="ARBA" id="ARBA00022801"/>
    </source>
</evidence>
<dbReference type="Pfam" id="PF22505">
    <property type="entry name" value="RNase_J_b_CASP"/>
    <property type="match status" value="1"/>
</dbReference>
<dbReference type="Proteomes" id="UP000024816">
    <property type="component" value="Unassembled WGS sequence"/>
</dbReference>
<dbReference type="Gene3D" id="3.10.20.580">
    <property type="match status" value="1"/>
</dbReference>
<keyword evidence="4" id="KW-0862">Zinc</keyword>
<reference evidence="8 9" key="1">
    <citation type="journal article" date="2014" name="Antonie Van Leeuwenhoek">
        <title>Hyphomonas beringensis sp. nov. and Hyphomonas chukchiensis sp. nov., isolated from surface seawater of the Bering Sea and Chukchi Sea.</title>
        <authorList>
            <person name="Li C."/>
            <person name="Lai Q."/>
            <person name="Li G."/>
            <person name="Dong C."/>
            <person name="Wang J."/>
            <person name="Liao Y."/>
            <person name="Shao Z."/>
        </authorList>
    </citation>
    <scope>NUCLEOTIDE SEQUENCE [LARGE SCALE GENOMIC DNA]</scope>
    <source>
        <strain evidence="8 9">VP2</strain>
    </source>
</reference>
<dbReference type="Gene3D" id="3.40.50.10710">
    <property type="entry name" value="Metallo-hydrolase/oxidoreductase"/>
    <property type="match status" value="1"/>
</dbReference>
<evidence type="ECO:0000256" key="4">
    <source>
        <dbReference type="ARBA" id="ARBA00022833"/>
    </source>
</evidence>
<evidence type="ECO:0000313" key="9">
    <source>
        <dbReference type="Proteomes" id="UP000024816"/>
    </source>
</evidence>
<dbReference type="InterPro" id="IPR011108">
    <property type="entry name" value="RMMBL"/>
</dbReference>
<dbReference type="Gene3D" id="3.60.15.10">
    <property type="entry name" value="Ribonuclease Z/Hydroxyacylglutathione hydrolase-like"/>
    <property type="match status" value="1"/>
</dbReference>
<dbReference type="CDD" id="cd07714">
    <property type="entry name" value="RNaseJ_MBL-fold"/>
    <property type="match status" value="1"/>
</dbReference>
<dbReference type="InterPro" id="IPR001279">
    <property type="entry name" value="Metallo-B-lactamas"/>
</dbReference>
<dbReference type="OrthoDB" id="9770211at2"/>
<dbReference type="Pfam" id="PF17770">
    <property type="entry name" value="RNase_J_C"/>
    <property type="match status" value="1"/>
</dbReference>
<keyword evidence="5" id="KW-0269">Exonuclease</keyword>
<keyword evidence="3" id="KW-0378">Hydrolase</keyword>
<protein>
    <submittedName>
        <fullName evidence="8">Metallo-beta-lactamase family protein</fullName>
    </submittedName>
</protein>
<dbReference type="SUPFAM" id="SSF56281">
    <property type="entry name" value="Metallo-hydrolase/oxidoreductase"/>
    <property type="match status" value="1"/>
</dbReference>
<evidence type="ECO:0000259" key="7">
    <source>
        <dbReference type="SMART" id="SM00849"/>
    </source>
</evidence>
<dbReference type="InterPro" id="IPR055132">
    <property type="entry name" value="RNase_J_b_CASP"/>
</dbReference>
<dbReference type="PANTHER" id="PTHR43694:SF1">
    <property type="entry name" value="RIBONUCLEASE J"/>
    <property type="match status" value="1"/>
</dbReference>
<keyword evidence="6" id="KW-0694">RNA-binding</keyword>
<keyword evidence="9" id="KW-1185">Reference proteome</keyword>
<dbReference type="GO" id="GO:0046872">
    <property type="term" value="F:metal ion binding"/>
    <property type="evidence" value="ECO:0007669"/>
    <property type="project" value="UniProtKB-KW"/>
</dbReference>
<dbReference type="Pfam" id="PF12706">
    <property type="entry name" value="Lactamase_B_2"/>
    <property type="match status" value="1"/>
</dbReference>
<dbReference type="AlphaFoldDB" id="A0A059F8Z9"/>
<dbReference type="PANTHER" id="PTHR43694">
    <property type="entry name" value="RIBONUCLEASE J"/>
    <property type="match status" value="1"/>
</dbReference>
<gene>
    <name evidence="8" type="ORF">HJA_14100</name>
</gene>
<dbReference type="InterPro" id="IPR042173">
    <property type="entry name" value="RNase_J_2"/>
</dbReference>
<dbReference type="InterPro" id="IPR036866">
    <property type="entry name" value="RibonucZ/Hydroxyglut_hydro"/>
</dbReference>
<evidence type="ECO:0000256" key="1">
    <source>
        <dbReference type="ARBA" id="ARBA00022722"/>
    </source>
</evidence>
<keyword evidence="1" id="KW-0540">Nuclease</keyword>
<dbReference type="Pfam" id="PF07521">
    <property type="entry name" value="RMMBL"/>
    <property type="match status" value="1"/>
</dbReference>
<proteinExistence type="predicted"/>
<keyword evidence="2" id="KW-0479">Metal-binding</keyword>
<dbReference type="GO" id="GO:0003723">
    <property type="term" value="F:RNA binding"/>
    <property type="evidence" value="ECO:0007669"/>
    <property type="project" value="UniProtKB-KW"/>
</dbReference>
<dbReference type="InterPro" id="IPR041636">
    <property type="entry name" value="RNase_J_C"/>
</dbReference>
<dbReference type="SMART" id="SM00849">
    <property type="entry name" value="Lactamase_B"/>
    <property type="match status" value="1"/>
</dbReference>
<feature type="domain" description="Metallo-beta-lactamase" evidence="7">
    <location>
        <begin position="25"/>
        <end position="221"/>
    </location>
</feature>
<dbReference type="GO" id="GO:0004527">
    <property type="term" value="F:exonuclease activity"/>
    <property type="evidence" value="ECO:0007669"/>
    <property type="project" value="UniProtKB-KW"/>
</dbReference>
<evidence type="ECO:0000313" key="8">
    <source>
        <dbReference type="EMBL" id="KCZ87018.1"/>
    </source>
</evidence>